<accession>A0A6J5G9N7</accession>
<dbReference type="AlphaFoldDB" id="A0A6J5G9N7"/>
<name>A0A6J5G9N7_9BURK</name>
<evidence type="ECO:0000256" key="1">
    <source>
        <dbReference type="SAM" id="Phobius"/>
    </source>
</evidence>
<keyword evidence="1" id="KW-1133">Transmembrane helix</keyword>
<dbReference type="RefSeq" id="WP_175161774.1">
    <property type="nucleotide sequence ID" value="NZ_CADIKI010000010.1"/>
</dbReference>
<evidence type="ECO:0000313" key="3">
    <source>
        <dbReference type="Proteomes" id="UP000494252"/>
    </source>
</evidence>
<dbReference type="Proteomes" id="UP000494252">
    <property type="component" value="Unassembled WGS sequence"/>
</dbReference>
<reference evidence="2 3" key="1">
    <citation type="submission" date="2020-04" db="EMBL/GenBank/DDBJ databases">
        <authorList>
            <person name="De Canck E."/>
        </authorList>
    </citation>
    <scope>NUCLEOTIDE SEQUENCE [LARGE SCALE GENOMIC DNA]</scope>
    <source>
        <strain evidence="2 3">LMG 27177</strain>
    </source>
</reference>
<evidence type="ECO:0000313" key="2">
    <source>
        <dbReference type="EMBL" id="CAB3794606.1"/>
    </source>
</evidence>
<proteinExistence type="predicted"/>
<keyword evidence="1" id="KW-0472">Membrane</keyword>
<feature type="transmembrane region" description="Helical" evidence="1">
    <location>
        <begin position="32"/>
        <end position="58"/>
    </location>
</feature>
<gene>
    <name evidence="2" type="ORF">LMG27177_03677</name>
</gene>
<dbReference type="EMBL" id="CADIKI010000010">
    <property type="protein sequence ID" value="CAB3794606.1"/>
    <property type="molecule type" value="Genomic_DNA"/>
</dbReference>
<protein>
    <submittedName>
        <fullName evidence="2">Uncharacterized protein</fullName>
    </submittedName>
</protein>
<organism evidence="2 3">
    <name type="scientific">Paraburkholderia fynbosensis</name>
    <dbReference type="NCBI Taxonomy" id="1200993"/>
    <lineage>
        <taxon>Bacteria</taxon>
        <taxon>Pseudomonadati</taxon>
        <taxon>Pseudomonadota</taxon>
        <taxon>Betaproteobacteria</taxon>
        <taxon>Burkholderiales</taxon>
        <taxon>Burkholderiaceae</taxon>
        <taxon>Paraburkholderia</taxon>
    </lineage>
</organism>
<sequence length="64" mass="6799">MKSVVTHTILTTPVSWLHRAISRVEVPFAAEMLQLAVIASVCYFTAAVVAIGMAIVLANAGAMR</sequence>
<keyword evidence="1" id="KW-0812">Transmembrane</keyword>
<keyword evidence="3" id="KW-1185">Reference proteome</keyword>